<feature type="compositionally biased region" description="Low complexity" evidence="1">
    <location>
        <begin position="149"/>
        <end position="159"/>
    </location>
</feature>
<dbReference type="Proteomes" id="UP000886653">
    <property type="component" value="Unassembled WGS sequence"/>
</dbReference>
<feature type="transmembrane region" description="Helical" evidence="2">
    <location>
        <begin position="51"/>
        <end position="70"/>
    </location>
</feature>
<evidence type="ECO:0000256" key="1">
    <source>
        <dbReference type="SAM" id="MobiDB-lite"/>
    </source>
</evidence>
<feature type="region of interest" description="Disordered" evidence="1">
    <location>
        <begin position="138"/>
        <end position="181"/>
    </location>
</feature>
<dbReference type="AlphaFoldDB" id="A0A9P6N9Q5"/>
<organism evidence="3 4">
    <name type="scientific">Cronartium quercuum f. sp. fusiforme G11</name>
    <dbReference type="NCBI Taxonomy" id="708437"/>
    <lineage>
        <taxon>Eukaryota</taxon>
        <taxon>Fungi</taxon>
        <taxon>Dikarya</taxon>
        <taxon>Basidiomycota</taxon>
        <taxon>Pucciniomycotina</taxon>
        <taxon>Pucciniomycetes</taxon>
        <taxon>Pucciniales</taxon>
        <taxon>Coleosporiaceae</taxon>
        <taxon>Cronartium</taxon>
    </lineage>
</organism>
<evidence type="ECO:0000313" key="4">
    <source>
        <dbReference type="Proteomes" id="UP000886653"/>
    </source>
</evidence>
<feature type="transmembrane region" description="Helical" evidence="2">
    <location>
        <begin position="82"/>
        <end position="101"/>
    </location>
</feature>
<evidence type="ECO:0000313" key="3">
    <source>
        <dbReference type="EMBL" id="KAG0140028.1"/>
    </source>
</evidence>
<gene>
    <name evidence="3" type="ORF">CROQUDRAFT_100700</name>
</gene>
<proteinExistence type="predicted"/>
<accession>A0A9P6N9Q5</accession>
<evidence type="ECO:0000256" key="2">
    <source>
        <dbReference type="SAM" id="Phobius"/>
    </source>
</evidence>
<keyword evidence="2" id="KW-1133">Transmembrane helix</keyword>
<comment type="caution">
    <text evidence="3">The sequence shown here is derived from an EMBL/GenBank/DDBJ whole genome shotgun (WGS) entry which is preliminary data.</text>
</comment>
<feature type="transmembrane region" description="Helical" evidence="2">
    <location>
        <begin position="107"/>
        <end position="125"/>
    </location>
</feature>
<name>A0A9P6N9Q5_9BASI</name>
<protein>
    <submittedName>
        <fullName evidence="3">Uncharacterized protein</fullName>
    </submittedName>
</protein>
<dbReference type="EMBL" id="MU167485">
    <property type="protein sequence ID" value="KAG0140028.1"/>
    <property type="molecule type" value="Genomic_DNA"/>
</dbReference>
<sequence>MSSNRFLIHAAFAAISFTAAGASIVTALRLGALTFLKENFIGGLCVDVWDGFFLSPLNLIAIAFLMFLPFHCYQVGAPHSILCLTTLMGFPSLLFFTAAFLETSPVILPLGLAVGCFGKFGWSELELATKSSKRHQIRSKSPTSKVKSSNRQINLSSSSEELTDDQYSKTSSLIKRKRRDS</sequence>
<keyword evidence="4" id="KW-1185">Reference proteome</keyword>
<reference evidence="3" key="1">
    <citation type="submission" date="2013-11" db="EMBL/GenBank/DDBJ databases">
        <title>Genome sequence of the fusiform rust pathogen reveals effectors for host alternation and coevolution with pine.</title>
        <authorList>
            <consortium name="DOE Joint Genome Institute"/>
            <person name="Smith K."/>
            <person name="Pendleton A."/>
            <person name="Kubisiak T."/>
            <person name="Anderson C."/>
            <person name="Salamov A."/>
            <person name="Aerts A."/>
            <person name="Riley R."/>
            <person name="Clum A."/>
            <person name="Lindquist E."/>
            <person name="Ence D."/>
            <person name="Campbell M."/>
            <person name="Kronenberg Z."/>
            <person name="Feau N."/>
            <person name="Dhillon B."/>
            <person name="Hamelin R."/>
            <person name="Burleigh J."/>
            <person name="Smith J."/>
            <person name="Yandell M."/>
            <person name="Nelson C."/>
            <person name="Grigoriev I."/>
            <person name="Davis J."/>
        </authorList>
    </citation>
    <scope>NUCLEOTIDE SEQUENCE</scope>
    <source>
        <strain evidence="3">G11</strain>
    </source>
</reference>
<keyword evidence="2" id="KW-0812">Transmembrane</keyword>
<dbReference type="OrthoDB" id="2506618at2759"/>
<keyword evidence="2" id="KW-0472">Membrane</keyword>